<dbReference type="Pfam" id="PF07589">
    <property type="entry name" value="PEP-CTERM"/>
    <property type="match status" value="1"/>
</dbReference>
<organism evidence="3 4">
    <name type="scientific">Edaphosphingomonas laterariae</name>
    <dbReference type="NCBI Taxonomy" id="861865"/>
    <lineage>
        <taxon>Bacteria</taxon>
        <taxon>Pseudomonadati</taxon>
        <taxon>Pseudomonadota</taxon>
        <taxon>Alphaproteobacteria</taxon>
        <taxon>Sphingomonadales</taxon>
        <taxon>Rhizorhabdaceae</taxon>
        <taxon>Edaphosphingomonas</taxon>
    </lineage>
</organism>
<dbReference type="RefSeq" id="WP_089217847.1">
    <property type="nucleotide sequence ID" value="NZ_FZOS01000001.1"/>
</dbReference>
<evidence type="ECO:0000259" key="2">
    <source>
        <dbReference type="Pfam" id="PF07589"/>
    </source>
</evidence>
<dbReference type="Proteomes" id="UP000198281">
    <property type="component" value="Unassembled WGS sequence"/>
</dbReference>
<keyword evidence="1" id="KW-0732">Signal</keyword>
<sequence>MRGIRKGLVLAAVGGAIGLVAPASAATTFFNDWESTDFGDGPGFTILPAYEGWTASAGPGIEVQYNNVAGTPFSGENLVELDSNSNSTMSRVIEAGDYTLSFWYSDRPNVGADSNGIDVLLDDVSLLTVAGGQGAGDTNWVFYTVNFSTGGGTLSFAANGTSDSLGGYLDDVGLEGAIPEPSTWAMMLIGFGVVGASMRRRPSRASFA</sequence>
<dbReference type="AlphaFoldDB" id="A0A239BQS3"/>
<gene>
    <name evidence="3" type="ORF">SAMN06295912_101338</name>
</gene>
<feature type="domain" description="Ice-binding protein C-terminal" evidence="2">
    <location>
        <begin position="177"/>
        <end position="201"/>
    </location>
</feature>
<dbReference type="Gene3D" id="2.60.120.260">
    <property type="entry name" value="Galactose-binding domain-like"/>
    <property type="match status" value="1"/>
</dbReference>
<evidence type="ECO:0000313" key="4">
    <source>
        <dbReference type="Proteomes" id="UP000198281"/>
    </source>
</evidence>
<dbReference type="EMBL" id="FZOS01000001">
    <property type="protein sequence ID" value="SNS10012.1"/>
    <property type="molecule type" value="Genomic_DNA"/>
</dbReference>
<evidence type="ECO:0000256" key="1">
    <source>
        <dbReference type="SAM" id="SignalP"/>
    </source>
</evidence>
<evidence type="ECO:0000313" key="3">
    <source>
        <dbReference type="EMBL" id="SNS10012.1"/>
    </source>
</evidence>
<protein>
    <submittedName>
        <fullName evidence="3">PEP-CTERM protein-sorting domain-containing protein</fullName>
    </submittedName>
</protein>
<keyword evidence="4" id="KW-1185">Reference proteome</keyword>
<dbReference type="NCBIfam" id="TIGR02595">
    <property type="entry name" value="PEP_CTERM"/>
    <property type="match status" value="1"/>
</dbReference>
<feature type="signal peptide" evidence="1">
    <location>
        <begin position="1"/>
        <end position="25"/>
    </location>
</feature>
<dbReference type="InterPro" id="IPR013424">
    <property type="entry name" value="Ice-binding_C"/>
</dbReference>
<feature type="chain" id="PRO_5012963884" evidence="1">
    <location>
        <begin position="26"/>
        <end position="208"/>
    </location>
</feature>
<name>A0A239BQS3_9SPHN</name>
<proteinExistence type="predicted"/>
<dbReference type="NCBIfam" id="NF035944">
    <property type="entry name" value="PEPxxWA-CTERM"/>
    <property type="match status" value="1"/>
</dbReference>
<reference evidence="4" key="1">
    <citation type="submission" date="2017-06" db="EMBL/GenBank/DDBJ databases">
        <authorList>
            <person name="Varghese N."/>
            <person name="Submissions S."/>
        </authorList>
    </citation>
    <scope>NUCLEOTIDE SEQUENCE [LARGE SCALE GENOMIC DNA]</scope>
    <source>
        <strain evidence="4">LNB2</strain>
    </source>
</reference>
<accession>A0A239BQS3</accession>
<dbReference type="OrthoDB" id="7874461at2"/>